<protein>
    <recommendedName>
        <fullName evidence="6">Single stranded DNA binding protein 4</fullName>
    </recommendedName>
</protein>
<comment type="subcellular location">
    <subcellularLocation>
        <location evidence="1">Nucleus</location>
    </subcellularLocation>
</comment>
<dbReference type="GO" id="GO:0045944">
    <property type="term" value="P:positive regulation of transcription by RNA polymerase II"/>
    <property type="evidence" value="ECO:0007669"/>
    <property type="project" value="TreeGrafter"/>
</dbReference>
<organism evidence="4 5">
    <name type="scientific">Pelusios castaneus</name>
    <name type="common">West African mud turtle</name>
    <dbReference type="NCBI Taxonomy" id="367368"/>
    <lineage>
        <taxon>Eukaryota</taxon>
        <taxon>Metazoa</taxon>
        <taxon>Chordata</taxon>
        <taxon>Craniata</taxon>
        <taxon>Vertebrata</taxon>
        <taxon>Euteleostomi</taxon>
        <taxon>Archelosauria</taxon>
        <taxon>Testudinata</taxon>
        <taxon>Testudines</taxon>
        <taxon>Pleurodira</taxon>
        <taxon>Pelomedusidae</taxon>
        <taxon>Pelusios</taxon>
    </lineage>
</organism>
<feature type="compositionally biased region" description="Polar residues" evidence="3">
    <location>
        <begin position="304"/>
        <end position="316"/>
    </location>
</feature>
<dbReference type="Proteomes" id="UP000694393">
    <property type="component" value="Unplaced"/>
</dbReference>
<dbReference type="PANTHER" id="PTHR12610:SF30">
    <property type="entry name" value="SINGLE-STRANDED DNA-BINDING PROTEIN 4"/>
    <property type="match status" value="1"/>
</dbReference>
<dbReference type="Ensembl" id="ENSPCET00000019258.1">
    <property type="protein sequence ID" value="ENSPCEP00000018630.1"/>
    <property type="gene ID" value="ENSPCEG00000014519.1"/>
</dbReference>
<evidence type="ECO:0000313" key="4">
    <source>
        <dbReference type="Ensembl" id="ENSPCEP00000018630.1"/>
    </source>
</evidence>
<evidence type="ECO:0008006" key="6">
    <source>
        <dbReference type="Google" id="ProtNLM"/>
    </source>
</evidence>
<feature type="region of interest" description="Disordered" evidence="3">
    <location>
        <begin position="276"/>
        <end position="316"/>
    </location>
</feature>
<reference evidence="4" key="2">
    <citation type="submission" date="2025-09" db="UniProtKB">
        <authorList>
            <consortium name="Ensembl"/>
        </authorList>
    </citation>
    <scope>IDENTIFICATION</scope>
</reference>
<dbReference type="GO" id="GO:0005634">
    <property type="term" value="C:nucleus"/>
    <property type="evidence" value="ECO:0007669"/>
    <property type="project" value="UniProtKB-SubCell"/>
</dbReference>
<name>A0A8C8SCM4_9SAUR</name>
<sequence length="316" mass="32805">MYPHGWGGGGGGGREKPLMGLARCLLGGRGAAVYGPPGELVRARPPLSFPGWQLSAPTSPDPTLLPTDSTNSSENMFTMMNPIAPAGSRPNVSAPAAPHGQGEPTGSQPWPATDNLPRTLVPTCGPLPSFPTAPWGSEDQAPGGMRAGDQLLSPRSGLPGWLWGMGRCPVVGGAQLTGSALPSRLLSVGYAWPRFCRPGTGGDTAPLPGPGGCGHWGLLSRAPSSCRGWPRARRALFPGQRPGCTQGCGAAWSWLHFPRARGCRLTQCLPVLQSSPSNMAGLSNPPGTPRDDGEMGGNFLHPFQSDSYSPSMTMSV</sequence>
<dbReference type="AlphaFoldDB" id="A0A8C8SCM4"/>
<accession>A0A8C8SCM4</accession>
<keyword evidence="2" id="KW-0539">Nucleus</keyword>
<evidence type="ECO:0000256" key="2">
    <source>
        <dbReference type="ARBA" id="ARBA00023242"/>
    </source>
</evidence>
<dbReference type="PANTHER" id="PTHR12610">
    <property type="entry name" value="SINGLE STRANDED DNA BINDING PROTEIN"/>
    <property type="match status" value="1"/>
</dbReference>
<evidence type="ECO:0000313" key="5">
    <source>
        <dbReference type="Proteomes" id="UP000694393"/>
    </source>
</evidence>
<keyword evidence="5" id="KW-1185">Reference proteome</keyword>
<feature type="region of interest" description="Disordered" evidence="3">
    <location>
        <begin position="84"/>
        <end position="115"/>
    </location>
</feature>
<proteinExistence type="predicted"/>
<evidence type="ECO:0000256" key="1">
    <source>
        <dbReference type="ARBA" id="ARBA00004123"/>
    </source>
</evidence>
<evidence type="ECO:0000256" key="3">
    <source>
        <dbReference type="SAM" id="MobiDB-lite"/>
    </source>
</evidence>
<reference evidence="4" key="1">
    <citation type="submission" date="2025-08" db="UniProtKB">
        <authorList>
            <consortium name="Ensembl"/>
        </authorList>
    </citation>
    <scope>IDENTIFICATION</scope>
</reference>